<dbReference type="GO" id="GO:0048038">
    <property type="term" value="F:quinone binding"/>
    <property type="evidence" value="ECO:0007669"/>
    <property type="project" value="UniProtKB-KW"/>
</dbReference>
<evidence type="ECO:0000256" key="5">
    <source>
        <dbReference type="ARBA" id="ARBA00022519"/>
    </source>
</evidence>
<evidence type="ECO:0000256" key="11">
    <source>
        <dbReference type="HAMAP-Rule" id="MF_01456"/>
    </source>
</evidence>
<dbReference type="STRING" id="999894.TDIS_1017"/>
<keyword evidence="6 11" id="KW-0812">Transmembrane</keyword>
<keyword evidence="9 11" id="KW-1133">Transmembrane helix</keyword>
<evidence type="ECO:0000313" key="12">
    <source>
        <dbReference type="EMBL" id="OAQ20890.1"/>
    </source>
</evidence>
<evidence type="ECO:0000256" key="10">
    <source>
        <dbReference type="ARBA" id="ARBA00023136"/>
    </source>
</evidence>
<dbReference type="AlphaFoldDB" id="A0A179D487"/>
<dbReference type="RefSeq" id="WP_068669970.1">
    <property type="nucleotide sequence ID" value="NZ_LWLG01000005.1"/>
</dbReference>
<proteinExistence type="inferred from homology"/>
<keyword evidence="11" id="KW-1003">Cell membrane</keyword>
<evidence type="ECO:0000256" key="2">
    <source>
        <dbReference type="ARBA" id="ARBA00004141"/>
    </source>
</evidence>
<keyword evidence="4 11" id="KW-0813">Transport</keyword>
<dbReference type="PATRIC" id="fig|999894.6.peg.1010"/>
<dbReference type="FunFam" id="1.10.287.3510:FF:000001">
    <property type="entry name" value="NADH-quinone oxidoreductase subunit K"/>
    <property type="match status" value="1"/>
</dbReference>
<keyword evidence="10 11" id="KW-0472">Membrane</keyword>
<feature type="transmembrane region" description="Helical" evidence="11">
    <location>
        <begin position="61"/>
        <end position="84"/>
    </location>
</feature>
<keyword evidence="7 11" id="KW-0874">Quinone</keyword>
<evidence type="ECO:0000256" key="3">
    <source>
        <dbReference type="ARBA" id="ARBA00010519"/>
    </source>
</evidence>
<evidence type="ECO:0000256" key="7">
    <source>
        <dbReference type="ARBA" id="ARBA00022719"/>
    </source>
</evidence>
<protein>
    <recommendedName>
        <fullName evidence="11">NADH-quinone oxidoreductase subunit K</fullName>
        <ecNumber evidence="11">7.1.1.-</ecNumber>
    </recommendedName>
    <alternativeName>
        <fullName evidence="11">NADH dehydrogenase I subunit K</fullName>
    </alternativeName>
    <alternativeName>
        <fullName evidence="11">NDH-1 subunit K</fullName>
    </alternativeName>
</protein>
<keyword evidence="12" id="KW-0560">Oxidoreductase</keyword>
<dbReference type="GO" id="GO:0042773">
    <property type="term" value="P:ATP synthesis coupled electron transport"/>
    <property type="evidence" value="ECO:0007669"/>
    <property type="project" value="InterPro"/>
</dbReference>
<feature type="transmembrane region" description="Helical" evidence="11">
    <location>
        <begin position="6"/>
        <end position="23"/>
    </location>
</feature>
<evidence type="ECO:0000256" key="8">
    <source>
        <dbReference type="ARBA" id="ARBA00022967"/>
    </source>
</evidence>
<dbReference type="InterPro" id="IPR039428">
    <property type="entry name" value="NUOK/Mnh_C1-like"/>
</dbReference>
<dbReference type="GO" id="GO:0005886">
    <property type="term" value="C:plasma membrane"/>
    <property type="evidence" value="ECO:0007669"/>
    <property type="project" value="UniProtKB-SubCell"/>
</dbReference>
<keyword evidence="8 11" id="KW-1278">Translocase</keyword>
<dbReference type="PANTHER" id="PTHR11434">
    <property type="entry name" value="NADH-UBIQUINONE OXIDOREDUCTASE SUBUNIT ND4L"/>
    <property type="match status" value="1"/>
</dbReference>
<reference evidence="12 13" key="1">
    <citation type="submission" date="2016-04" db="EMBL/GenBank/DDBJ databases">
        <title>Genome analysis of Thermosulfurimonas dismutans, the first thermophilic sulfur-disproportionating bacterium of the phylum Thermodesulfobacteria.</title>
        <authorList>
            <person name="Mardanov A.V."/>
            <person name="Beletsky A.V."/>
            <person name="Kadnikov V.V."/>
            <person name="Slobodkin A.I."/>
            <person name="Ravin N.V."/>
        </authorList>
    </citation>
    <scope>NUCLEOTIDE SEQUENCE [LARGE SCALE GENOMIC DNA]</scope>
    <source>
        <strain evidence="12 13">S95</strain>
    </source>
</reference>
<accession>A0A179D487</accession>
<dbReference type="NCBIfam" id="NF004321">
    <property type="entry name" value="PRK05715.1-3"/>
    <property type="match status" value="1"/>
</dbReference>
<dbReference type="EMBL" id="LWLG01000005">
    <property type="protein sequence ID" value="OAQ20890.1"/>
    <property type="molecule type" value="Genomic_DNA"/>
</dbReference>
<keyword evidence="11 12" id="KW-0830">Ubiquinone</keyword>
<gene>
    <name evidence="11" type="primary">nuoK</name>
    <name evidence="12" type="ORF">TDIS_1017</name>
</gene>
<comment type="caution">
    <text evidence="12">The sequence shown here is derived from an EMBL/GenBank/DDBJ whole genome shotgun (WGS) entry which is preliminary data.</text>
</comment>
<evidence type="ECO:0000256" key="4">
    <source>
        <dbReference type="ARBA" id="ARBA00022448"/>
    </source>
</evidence>
<dbReference type="Gene3D" id="1.10.287.3510">
    <property type="match status" value="1"/>
</dbReference>
<comment type="subcellular location">
    <subcellularLocation>
        <location evidence="11">Cell membrane</location>
        <topology evidence="11">Multi-pass membrane protein</topology>
    </subcellularLocation>
    <subcellularLocation>
        <location evidence="2">Membrane</location>
        <topology evidence="2">Multi-pass membrane protein</topology>
    </subcellularLocation>
</comment>
<feature type="transmembrane region" description="Helical" evidence="11">
    <location>
        <begin position="30"/>
        <end position="49"/>
    </location>
</feature>
<keyword evidence="13" id="KW-1185">Reference proteome</keyword>
<dbReference type="GO" id="GO:0030964">
    <property type="term" value="C:NADH dehydrogenase complex"/>
    <property type="evidence" value="ECO:0007669"/>
    <property type="project" value="TreeGrafter"/>
</dbReference>
<comment type="subunit">
    <text evidence="11">NDH-1 is composed of 14 different subunits. Subunits NuoA, H, J, K, L, M, N constitute the membrane sector of the complex.</text>
</comment>
<evidence type="ECO:0000256" key="1">
    <source>
        <dbReference type="ARBA" id="ARBA00002378"/>
    </source>
</evidence>
<dbReference type="OrthoDB" id="9810120at2"/>
<dbReference type="HAMAP" id="MF_01456">
    <property type="entry name" value="NDH1_NuoK"/>
    <property type="match status" value="1"/>
</dbReference>
<dbReference type="GO" id="GO:0050136">
    <property type="term" value="F:NADH dehydrogenase (quinone) (non-electrogenic) activity"/>
    <property type="evidence" value="ECO:0007669"/>
    <property type="project" value="UniProtKB-UniRule"/>
</dbReference>
<dbReference type="InterPro" id="IPR001133">
    <property type="entry name" value="NADH_UbQ_OxRdtase_chain4L/K"/>
</dbReference>
<dbReference type="Proteomes" id="UP000078390">
    <property type="component" value="Unassembled WGS sequence"/>
</dbReference>
<organism evidence="12 13">
    <name type="scientific">Thermosulfurimonas dismutans</name>
    <dbReference type="NCBI Taxonomy" id="999894"/>
    <lineage>
        <taxon>Bacteria</taxon>
        <taxon>Pseudomonadati</taxon>
        <taxon>Thermodesulfobacteriota</taxon>
        <taxon>Thermodesulfobacteria</taxon>
        <taxon>Thermodesulfobacteriales</taxon>
        <taxon>Thermodesulfobacteriaceae</taxon>
        <taxon>Thermosulfurimonas</taxon>
    </lineage>
</organism>
<dbReference type="PANTHER" id="PTHR11434:SF16">
    <property type="entry name" value="NADH-UBIQUINONE OXIDOREDUCTASE CHAIN 4L"/>
    <property type="match status" value="1"/>
</dbReference>
<comment type="function">
    <text evidence="1 11">NDH-1 shuttles electrons from NADH, via FMN and iron-sulfur (Fe-S) centers, to quinones in the respiratory chain. The immediate electron acceptor for the enzyme in this species is believed to be ubiquinone. Couples the redox reaction to proton translocation (for every two electrons transferred, four hydrogen ions are translocated across the cytoplasmic membrane), and thus conserves the redox energy in a proton gradient.</text>
</comment>
<dbReference type="NCBIfam" id="NF004320">
    <property type="entry name" value="PRK05715.1-2"/>
    <property type="match status" value="1"/>
</dbReference>
<keyword evidence="11" id="KW-0520">NAD</keyword>
<evidence type="ECO:0000256" key="6">
    <source>
        <dbReference type="ARBA" id="ARBA00022692"/>
    </source>
</evidence>
<dbReference type="Pfam" id="PF00420">
    <property type="entry name" value="Oxidored_q2"/>
    <property type="match status" value="1"/>
</dbReference>
<keyword evidence="5" id="KW-0997">Cell inner membrane</keyword>
<evidence type="ECO:0000313" key="13">
    <source>
        <dbReference type="Proteomes" id="UP000078390"/>
    </source>
</evidence>
<sequence>MIPLSWYLWLGLALFAVGLFGFLARRNVIVMLLSIEIMLNAANTVLAALGTRMQDVTGHILVFFVMAVAAAEAAIGLSLVVLLYKRFREVHMDEVRTLKG</sequence>
<evidence type="ECO:0000256" key="9">
    <source>
        <dbReference type="ARBA" id="ARBA00022989"/>
    </source>
</evidence>
<dbReference type="EC" id="7.1.1.-" evidence="11"/>
<name>A0A179D487_9BACT</name>
<comment type="catalytic activity">
    <reaction evidence="11">
        <text>a quinone + NADH + 5 H(+)(in) = a quinol + NAD(+) + 4 H(+)(out)</text>
        <dbReference type="Rhea" id="RHEA:57888"/>
        <dbReference type="ChEBI" id="CHEBI:15378"/>
        <dbReference type="ChEBI" id="CHEBI:24646"/>
        <dbReference type="ChEBI" id="CHEBI:57540"/>
        <dbReference type="ChEBI" id="CHEBI:57945"/>
        <dbReference type="ChEBI" id="CHEBI:132124"/>
    </reaction>
</comment>
<comment type="similarity">
    <text evidence="3 11">Belongs to the complex I subunit 4L family.</text>
</comment>